<keyword evidence="14 15" id="KW-0472">Membrane</keyword>
<keyword evidence="8 15" id="KW-0812">Transmembrane</keyword>
<evidence type="ECO:0000259" key="17">
    <source>
        <dbReference type="PROSITE" id="PS50885"/>
    </source>
</evidence>
<keyword evidence="9" id="KW-0547">Nucleotide-binding</keyword>
<evidence type="ECO:0000256" key="10">
    <source>
        <dbReference type="ARBA" id="ARBA00022777"/>
    </source>
</evidence>
<dbReference type="InterPro" id="IPR004358">
    <property type="entry name" value="Sig_transdc_His_kin-like_C"/>
</dbReference>
<dbReference type="SUPFAM" id="SSF55874">
    <property type="entry name" value="ATPase domain of HSP90 chaperone/DNA topoisomerase II/histidine kinase"/>
    <property type="match status" value="1"/>
</dbReference>
<comment type="catalytic activity">
    <reaction evidence="1">
        <text>ATP + protein L-histidine = ADP + protein N-phospho-L-histidine.</text>
        <dbReference type="EC" id="2.7.13.3"/>
    </reaction>
</comment>
<keyword evidence="12 15" id="KW-1133">Transmembrane helix</keyword>
<dbReference type="CDD" id="cd00082">
    <property type="entry name" value="HisKA"/>
    <property type="match status" value="1"/>
</dbReference>
<dbReference type="EMBL" id="JBHSDR010000003">
    <property type="protein sequence ID" value="MFC4294276.1"/>
    <property type="molecule type" value="Genomic_DNA"/>
</dbReference>
<dbReference type="Gene3D" id="1.10.287.130">
    <property type="match status" value="1"/>
</dbReference>
<keyword evidence="19" id="KW-1185">Reference proteome</keyword>
<dbReference type="PROSITE" id="PS50885">
    <property type="entry name" value="HAMP"/>
    <property type="match status" value="1"/>
</dbReference>
<evidence type="ECO:0000256" key="7">
    <source>
        <dbReference type="ARBA" id="ARBA00022679"/>
    </source>
</evidence>
<gene>
    <name evidence="18" type="ORF">ACFO0A_04300</name>
</gene>
<keyword evidence="10" id="KW-0418">Kinase</keyword>
<evidence type="ECO:0000256" key="13">
    <source>
        <dbReference type="ARBA" id="ARBA00023012"/>
    </source>
</evidence>
<dbReference type="GO" id="GO:0005524">
    <property type="term" value="F:ATP binding"/>
    <property type="evidence" value="ECO:0007669"/>
    <property type="project" value="UniProtKB-KW"/>
</dbReference>
<evidence type="ECO:0000256" key="12">
    <source>
        <dbReference type="ARBA" id="ARBA00022989"/>
    </source>
</evidence>
<dbReference type="InterPro" id="IPR003660">
    <property type="entry name" value="HAMP_dom"/>
</dbReference>
<evidence type="ECO:0000256" key="6">
    <source>
        <dbReference type="ARBA" id="ARBA00022553"/>
    </source>
</evidence>
<evidence type="ECO:0000256" key="3">
    <source>
        <dbReference type="ARBA" id="ARBA00012438"/>
    </source>
</evidence>
<dbReference type="Gene3D" id="3.30.565.10">
    <property type="entry name" value="Histidine kinase-like ATPase, C-terminal domain"/>
    <property type="match status" value="1"/>
</dbReference>
<sequence>MDPGRRRTWPRSLQGQVLFWLALALLFAQGLSAGLIYRAQDQRREAAMINAAAVRLTGNPRERAGRGDAPVPASRILGRENRRMGVEISPTSPLRDSETRLADAERTLGEILSGEGVAYTELVVVERRVAGDPLARQWLAMHPRHSPFASTEPPERMLLAGVHDPDGTWHTARIFVPGGQRRLVGSLLAQTLFIYIVLVGAMALLLRRITRPLAALTTRVERFSAERDGRGQVEPSGPDDVRRLIAAHNAMENRIIGLLDEKDVMLGAIGHDLKTPLAALRVRIESVENDAERGKMAAGIEDINRSLDDILSLARVGRPSDDPESTELSALAGAVVEEYEDMGEPVTCAESPRIVVRARATWLRRALRNLIDNGLRYGGSARLALGREPGFATIRIDDDGPGIPDDQIARMLEPFTRLEASRNSSTGGAGLGLTLARAVAEQHGGTLELANRRAGGRIAGLTATLRIPL</sequence>
<evidence type="ECO:0000256" key="15">
    <source>
        <dbReference type="SAM" id="Phobius"/>
    </source>
</evidence>
<keyword evidence="7" id="KW-0808">Transferase</keyword>
<evidence type="ECO:0000259" key="16">
    <source>
        <dbReference type="PROSITE" id="PS50109"/>
    </source>
</evidence>
<feature type="domain" description="Histidine kinase" evidence="16">
    <location>
        <begin position="268"/>
        <end position="469"/>
    </location>
</feature>
<comment type="caution">
    <text evidence="18">The sequence shown here is derived from an EMBL/GenBank/DDBJ whole genome shotgun (WGS) entry which is preliminary data.</text>
</comment>
<evidence type="ECO:0000256" key="2">
    <source>
        <dbReference type="ARBA" id="ARBA00004429"/>
    </source>
</evidence>
<reference evidence="19" key="1">
    <citation type="journal article" date="2019" name="Int. J. Syst. Evol. Microbiol.">
        <title>The Global Catalogue of Microorganisms (GCM) 10K type strain sequencing project: providing services to taxonomists for standard genome sequencing and annotation.</title>
        <authorList>
            <consortium name="The Broad Institute Genomics Platform"/>
            <consortium name="The Broad Institute Genome Sequencing Center for Infectious Disease"/>
            <person name="Wu L."/>
            <person name="Ma J."/>
        </authorList>
    </citation>
    <scope>NUCLEOTIDE SEQUENCE [LARGE SCALE GENOMIC DNA]</scope>
    <source>
        <strain evidence="19">CGMCC 1.12989</strain>
    </source>
</reference>
<dbReference type="InterPro" id="IPR005467">
    <property type="entry name" value="His_kinase_dom"/>
</dbReference>
<dbReference type="PROSITE" id="PS50109">
    <property type="entry name" value="HIS_KIN"/>
    <property type="match status" value="1"/>
</dbReference>
<evidence type="ECO:0000256" key="4">
    <source>
        <dbReference type="ARBA" id="ARBA00022475"/>
    </source>
</evidence>
<dbReference type="PANTHER" id="PTHR44936">
    <property type="entry name" value="SENSOR PROTEIN CREC"/>
    <property type="match status" value="1"/>
</dbReference>
<keyword evidence="5" id="KW-0997">Cell inner membrane</keyword>
<keyword evidence="13" id="KW-0902">Two-component regulatory system</keyword>
<accession>A0ABV8RLM3</accession>
<protein>
    <recommendedName>
        <fullName evidence="3">histidine kinase</fullName>
        <ecNumber evidence="3">2.7.13.3</ecNumber>
    </recommendedName>
</protein>
<dbReference type="Proteomes" id="UP001595828">
    <property type="component" value="Unassembled WGS sequence"/>
</dbReference>
<dbReference type="InterPro" id="IPR003594">
    <property type="entry name" value="HATPase_dom"/>
</dbReference>
<dbReference type="InterPro" id="IPR003661">
    <property type="entry name" value="HisK_dim/P_dom"/>
</dbReference>
<evidence type="ECO:0000256" key="8">
    <source>
        <dbReference type="ARBA" id="ARBA00022692"/>
    </source>
</evidence>
<keyword evidence="6" id="KW-0597">Phosphoprotein</keyword>
<evidence type="ECO:0000313" key="18">
    <source>
        <dbReference type="EMBL" id="MFC4294276.1"/>
    </source>
</evidence>
<dbReference type="SUPFAM" id="SSF47384">
    <property type="entry name" value="Homodimeric domain of signal transducing histidine kinase"/>
    <property type="match status" value="1"/>
</dbReference>
<keyword evidence="11 18" id="KW-0067">ATP-binding</keyword>
<dbReference type="SMART" id="SM00387">
    <property type="entry name" value="HATPase_c"/>
    <property type="match status" value="1"/>
</dbReference>
<keyword evidence="4" id="KW-1003">Cell membrane</keyword>
<evidence type="ECO:0000256" key="1">
    <source>
        <dbReference type="ARBA" id="ARBA00000085"/>
    </source>
</evidence>
<evidence type="ECO:0000256" key="11">
    <source>
        <dbReference type="ARBA" id="ARBA00022840"/>
    </source>
</evidence>
<dbReference type="Pfam" id="PF02518">
    <property type="entry name" value="HATPase_c"/>
    <property type="match status" value="1"/>
</dbReference>
<dbReference type="EC" id="2.7.13.3" evidence="3"/>
<evidence type="ECO:0000256" key="5">
    <source>
        <dbReference type="ARBA" id="ARBA00022519"/>
    </source>
</evidence>
<dbReference type="RefSeq" id="WP_379537734.1">
    <property type="nucleotide sequence ID" value="NZ_JBHSDR010000003.1"/>
</dbReference>
<name>A0ABV8RLM3_9SPHN</name>
<evidence type="ECO:0000256" key="14">
    <source>
        <dbReference type="ARBA" id="ARBA00023136"/>
    </source>
</evidence>
<organism evidence="18 19">
    <name type="scientific">Novosphingobium tardum</name>
    <dbReference type="NCBI Taxonomy" id="1538021"/>
    <lineage>
        <taxon>Bacteria</taxon>
        <taxon>Pseudomonadati</taxon>
        <taxon>Pseudomonadota</taxon>
        <taxon>Alphaproteobacteria</taxon>
        <taxon>Sphingomonadales</taxon>
        <taxon>Sphingomonadaceae</taxon>
        <taxon>Novosphingobium</taxon>
    </lineage>
</organism>
<evidence type="ECO:0000313" key="19">
    <source>
        <dbReference type="Proteomes" id="UP001595828"/>
    </source>
</evidence>
<dbReference type="InterPro" id="IPR036890">
    <property type="entry name" value="HATPase_C_sf"/>
</dbReference>
<comment type="subcellular location">
    <subcellularLocation>
        <location evidence="2">Cell inner membrane</location>
        <topology evidence="2">Multi-pass membrane protein</topology>
    </subcellularLocation>
</comment>
<proteinExistence type="predicted"/>
<feature type="domain" description="HAMP" evidence="17">
    <location>
        <begin position="207"/>
        <end position="260"/>
    </location>
</feature>
<dbReference type="PANTHER" id="PTHR44936:SF5">
    <property type="entry name" value="SENSOR HISTIDINE KINASE ENVZ"/>
    <property type="match status" value="1"/>
</dbReference>
<dbReference type="Pfam" id="PF00672">
    <property type="entry name" value="HAMP"/>
    <property type="match status" value="1"/>
</dbReference>
<dbReference type="PRINTS" id="PR00344">
    <property type="entry name" value="BCTRLSENSOR"/>
</dbReference>
<dbReference type="InterPro" id="IPR050980">
    <property type="entry name" value="2C_sensor_his_kinase"/>
</dbReference>
<evidence type="ECO:0000256" key="9">
    <source>
        <dbReference type="ARBA" id="ARBA00022741"/>
    </source>
</evidence>
<dbReference type="SMART" id="SM00388">
    <property type="entry name" value="HisKA"/>
    <property type="match status" value="1"/>
</dbReference>
<feature type="transmembrane region" description="Helical" evidence="15">
    <location>
        <begin position="183"/>
        <end position="206"/>
    </location>
</feature>
<dbReference type="InterPro" id="IPR036097">
    <property type="entry name" value="HisK_dim/P_sf"/>
</dbReference>